<organism evidence="10 11">
    <name type="scientific">Serinicoccus hydrothermalis</name>
    <dbReference type="NCBI Taxonomy" id="1758689"/>
    <lineage>
        <taxon>Bacteria</taxon>
        <taxon>Bacillati</taxon>
        <taxon>Actinomycetota</taxon>
        <taxon>Actinomycetes</taxon>
        <taxon>Micrococcales</taxon>
        <taxon>Ornithinimicrobiaceae</taxon>
        <taxon>Serinicoccus</taxon>
    </lineage>
</organism>
<keyword evidence="5 8" id="KW-0378">Hydrolase</keyword>
<evidence type="ECO:0000313" key="11">
    <source>
        <dbReference type="Proteomes" id="UP000092482"/>
    </source>
</evidence>
<keyword evidence="2 8" id="KW-1277">Toxin-antitoxin system</keyword>
<dbReference type="OrthoDB" id="532510at2"/>
<proteinExistence type="inferred from homology"/>
<feature type="binding site" evidence="8">
    <location>
        <position position="6"/>
    </location>
    <ligand>
        <name>Mg(2+)</name>
        <dbReference type="ChEBI" id="CHEBI:18420"/>
    </ligand>
</feature>
<dbReference type="InterPro" id="IPR029060">
    <property type="entry name" value="PIN-like_dom_sf"/>
</dbReference>
<accession>A0A1B1NDB6</accession>
<evidence type="ECO:0000256" key="3">
    <source>
        <dbReference type="ARBA" id="ARBA00022722"/>
    </source>
</evidence>
<dbReference type="Proteomes" id="UP000092482">
    <property type="component" value="Chromosome"/>
</dbReference>
<gene>
    <name evidence="8" type="primary">vapC</name>
    <name evidence="10" type="ORF">SGUI_1985</name>
</gene>
<comment type="function">
    <text evidence="8">Toxic component of a toxin-antitoxin (TA) system. An RNase.</text>
</comment>
<dbReference type="InterPro" id="IPR022907">
    <property type="entry name" value="VapC_family"/>
</dbReference>
<dbReference type="InterPro" id="IPR050556">
    <property type="entry name" value="Type_II_TA_system_RNase"/>
</dbReference>
<dbReference type="GO" id="GO:0090729">
    <property type="term" value="F:toxin activity"/>
    <property type="evidence" value="ECO:0007669"/>
    <property type="project" value="UniProtKB-KW"/>
</dbReference>
<dbReference type="AlphaFoldDB" id="A0A1B1NDB6"/>
<keyword evidence="11" id="KW-1185">Reference proteome</keyword>
<keyword evidence="3 8" id="KW-0540">Nuclease</keyword>
<comment type="cofactor">
    <cofactor evidence="1 8">
        <name>Mg(2+)</name>
        <dbReference type="ChEBI" id="CHEBI:18420"/>
    </cofactor>
</comment>
<sequence length="129" mass="13756">MLQLLDTTVLIDHLRGRPAAQRVLDMQARGDTPATTAINVEEVVRGLRPAEEEAAQTLVEGLVILPVTGEAAWLAGRWRRDNAARGRTLAQADCLIAAIASLAGTPLVTGNPKDFPMADVSVVHWPVGT</sequence>
<keyword evidence="4 8" id="KW-0479">Metal-binding</keyword>
<evidence type="ECO:0000256" key="4">
    <source>
        <dbReference type="ARBA" id="ARBA00022723"/>
    </source>
</evidence>
<dbReference type="GO" id="GO:0000287">
    <property type="term" value="F:magnesium ion binding"/>
    <property type="evidence" value="ECO:0007669"/>
    <property type="project" value="UniProtKB-UniRule"/>
</dbReference>
<dbReference type="HAMAP" id="MF_00265">
    <property type="entry name" value="VapC_Nob1"/>
    <property type="match status" value="1"/>
</dbReference>
<evidence type="ECO:0000259" key="9">
    <source>
        <dbReference type="Pfam" id="PF01850"/>
    </source>
</evidence>
<dbReference type="RefSeq" id="WP_066639590.1">
    <property type="nucleotide sequence ID" value="NZ_CP014989.1"/>
</dbReference>
<dbReference type="InterPro" id="IPR002716">
    <property type="entry name" value="PIN_dom"/>
</dbReference>
<dbReference type="PANTHER" id="PTHR33653">
    <property type="entry name" value="RIBONUCLEASE VAPC2"/>
    <property type="match status" value="1"/>
</dbReference>
<evidence type="ECO:0000256" key="8">
    <source>
        <dbReference type="HAMAP-Rule" id="MF_00265"/>
    </source>
</evidence>
<dbReference type="CDD" id="cd18741">
    <property type="entry name" value="PIN_VapC4-5_FitB-like"/>
    <property type="match status" value="1"/>
</dbReference>
<dbReference type="PANTHER" id="PTHR33653:SF1">
    <property type="entry name" value="RIBONUCLEASE VAPC2"/>
    <property type="match status" value="1"/>
</dbReference>
<dbReference type="GO" id="GO:0004540">
    <property type="term" value="F:RNA nuclease activity"/>
    <property type="evidence" value="ECO:0007669"/>
    <property type="project" value="InterPro"/>
</dbReference>
<dbReference type="Gene3D" id="3.40.50.1010">
    <property type="entry name" value="5'-nuclease"/>
    <property type="match status" value="1"/>
</dbReference>
<dbReference type="EMBL" id="CP014989">
    <property type="protein sequence ID" value="ANS79381.1"/>
    <property type="molecule type" value="Genomic_DNA"/>
</dbReference>
<dbReference type="EC" id="3.1.-.-" evidence="8"/>
<evidence type="ECO:0000256" key="1">
    <source>
        <dbReference type="ARBA" id="ARBA00001946"/>
    </source>
</evidence>
<evidence type="ECO:0000256" key="6">
    <source>
        <dbReference type="ARBA" id="ARBA00022842"/>
    </source>
</evidence>
<dbReference type="GO" id="GO:0016787">
    <property type="term" value="F:hydrolase activity"/>
    <property type="evidence" value="ECO:0007669"/>
    <property type="project" value="UniProtKB-KW"/>
</dbReference>
<evidence type="ECO:0000256" key="7">
    <source>
        <dbReference type="ARBA" id="ARBA00038093"/>
    </source>
</evidence>
<comment type="similarity">
    <text evidence="7 8">Belongs to the PINc/VapC protein family.</text>
</comment>
<evidence type="ECO:0000256" key="5">
    <source>
        <dbReference type="ARBA" id="ARBA00022801"/>
    </source>
</evidence>
<keyword evidence="8" id="KW-0800">Toxin</keyword>
<dbReference type="KEGG" id="serj:SGUI_1985"/>
<protein>
    <recommendedName>
        <fullName evidence="8">Ribonuclease VapC</fullName>
        <shortName evidence="8">RNase VapC</shortName>
        <ecNumber evidence="8">3.1.-.-</ecNumber>
    </recommendedName>
    <alternativeName>
        <fullName evidence="8">Toxin VapC</fullName>
    </alternativeName>
</protein>
<feature type="binding site" evidence="8">
    <location>
        <position position="93"/>
    </location>
    <ligand>
        <name>Mg(2+)</name>
        <dbReference type="ChEBI" id="CHEBI:18420"/>
    </ligand>
</feature>
<evidence type="ECO:0000256" key="2">
    <source>
        <dbReference type="ARBA" id="ARBA00022649"/>
    </source>
</evidence>
<dbReference type="SUPFAM" id="SSF88723">
    <property type="entry name" value="PIN domain-like"/>
    <property type="match status" value="1"/>
</dbReference>
<dbReference type="Pfam" id="PF01850">
    <property type="entry name" value="PIN"/>
    <property type="match status" value="1"/>
</dbReference>
<name>A0A1B1NDB6_9MICO</name>
<reference evidence="10 11" key="1">
    <citation type="submission" date="2016-03" db="EMBL/GenBank/DDBJ databases">
        <title>Shallow-sea hydrothermal system.</title>
        <authorList>
            <person name="Tang K."/>
        </authorList>
    </citation>
    <scope>NUCLEOTIDE SEQUENCE [LARGE SCALE GENOMIC DNA]</scope>
    <source>
        <strain evidence="10 11">JLT9</strain>
    </source>
</reference>
<feature type="domain" description="PIN" evidence="9">
    <location>
        <begin position="4"/>
        <end position="112"/>
    </location>
</feature>
<dbReference type="STRING" id="1758689.SGUI_1985"/>
<evidence type="ECO:0000313" key="10">
    <source>
        <dbReference type="EMBL" id="ANS79381.1"/>
    </source>
</evidence>
<keyword evidence="6 8" id="KW-0460">Magnesium</keyword>